<dbReference type="RefSeq" id="WP_008754982.1">
    <property type="nucleotide sequence ID" value="NZ_AJGH01000126.1"/>
</dbReference>
<organism evidence="2 3">
    <name type="scientific">Lachnoanaerobaculum saburreum F0468</name>
    <dbReference type="NCBI Taxonomy" id="1095750"/>
    <lineage>
        <taxon>Bacteria</taxon>
        <taxon>Bacillati</taxon>
        <taxon>Bacillota</taxon>
        <taxon>Clostridia</taxon>
        <taxon>Lachnospirales</taxon>
        <taxon>Lachnospiraceae</taxon>
        <taxon>Lachnoanaerobaculum</taxon>
    </lineage>
</organism>
<dbReference type="eggNOG" id="ENOG5033TMH">
    <property type="taxonomic scope" value="Bacteria"/>
</dbReference>
<keyword evidence="1" id="KW-1133">Transmembrane helix</keyword>
<dbReference type="OrthoDB" id="2020522at2"/>
<keyword evidence="1" id="KW-0472">Membrane</keyword>
<reference evidence="2 3" key="1">
    <citation type="submission" date="2012-03" db="EMBL/GenBank/DDBJ databases">
        <authorList>
            <person name="Durkin A.S."/>
            <person name="McCorrison J."/>
            <person name="Torralba M."/>
            <person name="Gillis M."/>
            <person name="Methe B."/>
            <person name="Sutton G."/>
            <person name="Nelson K.E."/>
        </authorList>
    </citation>
    <scope>NUCLEOTIDE SEQUENCE [LARGE SCALE GENOMIC DNA]</scope>
    <source>
        <strain evidence="2 3">F0468</strain>
    </source>
</reference>
<name>I0R4P0_9FIRM</name>
<dbReference type="PATRIC" id="fig|1095750.3.peg.2534"/>
<gene>
    <name evidence="2" type="ORF">HMPREF9970_1623</name>
</gene>
<protein>
    <submittedName>
        <fullName evidence="2">Uncharacterized protein</fullName>
    </submittedName>
</protein>
<feature type="transmembrane region" description="Helical" evidence="1">
    <location>
        <begin position="7"/>
        <end position="26"/>
    </location>
</feature>
<evidence type="ECO:0000313" key="2">
    <source>
        <dbReference type="EMBL" id="EIC94648.1"/>
    </source>
</evidence>
<dbReference type="EMBL" id="AJGH01000126">
    <property type="protein sequence ID" value="EIC94648.1"/>
    <property type="molecule type" value="Genomic_DNA"/>
</dbReference>
<keyword evidence="3" id="KW-1185">Reference proteome</keyword>
<dbReference type="AlphaFoldDB" id="I0R4P0"/>
<evidence type="ECO:0000256" key="1">
    <source>
        <dbReference type="SAM" id="Phobius"/>
    </source>
</evidence>
<dbReference type="Proteomes" id="UP000005039">
    <property type="component" value="Unassembled WGS sequence"/>
</dbReference>
<comment type="caution">
    <text evidence="2">The sequence shown here is derived from an EMBL/GenBank/DDBJ whole genome shotgun (WGS) entry which is preliminary data.</text>
</comment>
<sequence length="459" mass="54110">MKRKVKILFAIVFLIVLISVLLVFVLPNFDFMYVSANKHWLKEKIAVHDDNTGGKIIKKVEQGENAEYFVYKDRLMYIENTDDKVKEICKLPNDIVGILVKDKDILLYDNNSNIYNVISGRERVKILSTWGDIYLEDKNIYILNNKVDYEKYDLNGKRIFSNKLEYISPFNNIIFDDYVFSVDGHGGLEINVPSYYMFDINKIKYQIPRLKLLRYYLPSAEWNSYREEDILPYDSFAEKVDETARKRISTDATDRNIDNYNLQSINLYARELLEVSDGYIYILGMQVINYRDREYKEKFSKNSFRELTSEEIGEVMYETDEYKIFRIKVEDIKNASDKSYIKYEIIDTSLRDNAIVEGIVIKGKTLYLLYNDPLDNEKGDKNLYVFSIDSDTGLSKEIYKKKVFFSEQSEPEIFCTDEYIFIYEYSNDYEKTCITRINRDGSSPVLLIDENGEIVMKPL</sequence>
<evidence type="ECO:0000313" key="3">
    <source>
        <dbReference type="Proteomes" id="UP000005039"/>
    </source>
</evidence>
<accession>I0R4P0</accession>
<proteinExistence type="predicted"/>
<keyword evidence="1" id="KW-0812">Transmembrane</keyword>